<evidence type="ECO:0000313" key="3">
    <source>
        <dbReference type="Proteomes" id="UP000269708"/>
    </source>
</evidence>
<gene>
    <name evidence="2" type="ORF">EDC50_1015</name>
</gene>
<evidence type="ECO:0000256" key="1">
    <source>
        <dbReference type="SAM" id="Coils"/>
    </source>
</evidence>
<dbReference type="OrthoDB" id="5957385at2"/>
<proteinExistence type="predicted"/>
<accession>A0A3N4VJD8</accession>
<keyword evidence="3" id="KW-1185">Reference proteome</keyword>
<evidence type="ECO:0000313" key="2">
    <source>
        <dbReference type="EMBL" id="RPE81813.1"/>
    </source>
</evidence>
<comment type="caution">
    <text evidence="2">The sequence shown here is derived from an EMBL/GenBank/DDBJ whole genome shotgun (WGS) entry which is preliminary data.</text>
</comment>
<protein>
    <submittedName>
        <fullName evidence="2">Uncharacterized protein</fullName>
    </submittedName>
</protein>
<dbReference type="EMBL" id="RKQN01000001">
    <property type="protein sequence ID" value="RPE81813.1"/>
    <property type="molecule type" value="Genomic_DNA"/>
</dbReference>
<keyword evidence="1" id="KW-0175">Coiled coil</keyword>
<feature type="coiled-coil region" evidence="1">
    <location>
        <begin position="119"/>
        <end position="149"/>
    </location>
</feature>
<dbReference type="Proteomes" id="UP000269708">
    <property type="component" value="Unassembled WGS sequence"/>
</dbReference>
<reference evidence="2 3" key="1">
    <citation type="submission" date="2018-11" db="EMBL/GenBank/DDBJ databases">
        <title>Genomic Encyclopedia of Type Strains, Phase IV (KMG-IV): sequencing the most valuable type-strain genomes for metagenomic binning, comparative biology and taxonomic classification.</title>
        <authorList>
            <person name="Goeker M."/>
        </authorList>
    </citation>
    <scope>NUCLEOTIDE SEQUENCE [LARGE SCALE GENOMIC DNA]</scope>
    <source>
        <strain evidence="2 3">DSM 25623</strain>
    </source>
</reference>
<sequence length="151" mass="16749">MARSRDVATGDLFAAIPRPVPALPGSMDFRTRVAVLVGAMLDDARAADPELDRYEVAARVSRLVGKEVSKHMLDAYTAESREAYNTPAWLMPALEHACRSHRYSEWLAEVRGGRLVLGAAALDAEIGAAQEQIEALREHVNNLRMLRRRAR</sequence>
<dbReference type="AlphaFoldDB" id="A0A3N4VJD8"/>
<dbReference type="RefSeq" id="WP_158635705.1">
    <property type="nucleotide sequence ID" value="NZ_RKQN01000001.1"/>
</dbReference>
<organism evidence="2 3">
    <name type="scientific">Vulcaniibacterium tengchongense</name>
    <dbReference type="NCBI Taxonomy" id="1273429"/>
    <lineage>
        <taxon>Bacteria</taxon>
        <taxon>Pseudomonadati</taxon>
        <taxon>Pseudomonadota</taxon>
        <taxon>Gammaproteobacteria</taxon>
        <taxon>Lysobacterales</taxon>
        <taxon>Lysobacteraceae</taxon>
        <taxon>Vulcaniibacterium</taxon>
    </lineage>
</organism>
<name>A0A3N4VJD8_9GAMM</name>